<dbReference type="Proteomes" id="UP001054892">
    <property type="component" value="Unassembled WGS sequence"/>
</dbReference>
<evidence type="ECO:0000313" key="2">
    <source>
        <dbReference type="Proteomes" id="UP001054892"/>
    </source>
</evidence>
<organism evidence="1 2">
    <name type="scientific">Pseudomonas tohonis</name>
    <dbReference type="NCBI Taxonomy" id="2725477"/>
    <lineage>
        <taxon>Bacteria</taxon>
        <taxon>Pseudomonadati</taxon>
        <taxon>Pseudomonadota</taxon>
        <taxon>Gammaproteobacteria</taxon>
        <taxon>Pseudomonadales</taxon>
        <taxon>Pseudomonadaceae</taxon>
        <taxon>Pseudomonas</taxon>
    </lineage>
</organism>
<keyword evidence="2" id="KW-1185">Reference proteome</keyword>
<comment type="caution">
    <text evidence="1">The sequence shown here is derived from an EMBL/GenBank/DDBJ whole genome shotgun (WGS) entry which is preliminary data.</text>
</comment>
<dbReference type="RefSeq" id="WP_094776032.1">
    <property type="nucleotide sequence ID" value="NZ_BQKM01000015.1"/>
</dbReference>
<protein>
    <submittedName>
        <fullName evidence="1">Uncharacterized protein</fullName>
    </submittedName>
</protein>
<sequence length="142" mass="16323">MSEDFYPDLRRPKQPVLFIAIDMWGIEGQYADGNWHSLVHDFAMDWARKNPQQENATLWSTVQPCAIFPNGTSCYMATSTKLPRKFLQDLESHLQTHCGSHAKIAGEVMVSRADGWRPYLHFEAGNAWEQIDAVEWRGLLRS</sequence>
<dbReference type="EMBL" id="BQKM01000015">
    <property type="protein sequence ID" value="GJN55072.1"/>
    <property type="molecule type" value="Genomic_DNA"/>
</dbReference>
<gene>
    <name evidence="1" type="ORF">TUM20286_48240</name>
</gene>
<accession>A0ABQ4W6H6</accession>
<proteinExistence type="predicted"/>
<reference evidence="1 2" key="1">
    <citation type="submission" date="2021-12" db="EMBL/GenBank/DDBJ databases">
        <title>Characterization of novel class B3 metallo-beta-lactamase from novel Pseudomonas species.</title>
        <authorList>
            <person name="Yamada K."/>
            <person name="Aoki K."/>
            <person name="Ishii Y."/>
        </authorList>
    </citation>
    <scope>NUCLEOTIDE SEQUENCE [LARGE SCALE GENOMIC DNA]</scope>
    <source>
        <strain evidence="1 2">TUM20286</strain>
    </source>
</reference>
<name>A0ABQ4W6H6_9PSED</name>
<evidence type="ECO:0000313" key="1">
    <source>
        <dbReference type="EMBL" id="GJN55072.1"/>
    </source>
</evidence>